<name>A0A4S2KSJ4_9HYME</name>
<evidence type="ECO:0000313" key="1">
    <source>
        <dbReference type="EMBL" id="TGZ52456.1"/>
    </source>
</evidence>
<dbReference type="Proteomes" id="UP000310200">
    <property type="component" value="Unassembled WGS sequence"/>
</dbReference>
<gene>
    <name evidence="1" type="ORF">DBV15_11510</name>
</gene>
<dbReference type="EMBL" id="QBLH01001267">
    <property type="protein sequence ID" value="TGZ52456.1"/>
    <property type="molecule type" value="Genomic_DNA"/>
</dbReference>
<dbReference type="STRING" id="300112.A0A4S2KSJ4"/>
<keyword evidence="2" id="KW-1185">Reference proteome</keyword>
<comment type="caution">
    <text evidence="1">The sequence shown here is derived from an EMBL/GenBank/DDBJ whole genome shotgun (WGS) entry which is preliminary data.</text>
</comment>
<proteinExistence type="predicted"/>
<protein>
    <submittedName>
        <fullName evidence="1">Uncharacterized protein</fullName>
    </submittedName>
</protein>
<reference evidence="1 2" key="1">
    <citation type="journal article" date="2019" name="Philos. Trans. R. Soc. Lond., B, Biol. Sci.">
        <title>Ant behaviour and brain gene expression of defending hosts depend on the ecological success of the intruding social parasite.</title>
        <authorList>
            <person name="Kaur R."/>
            <person name="Stoldt M."/>
            <person name="Jongepier E."/>
            <person name="Feldmeyer B."/>
            <person name="Menzel F."/>
            <person name="Bornberg-Bauer E."/>
            <person name="Foitzik S."/>
        </authorList>
    </citation>
    <scope>NUCLEOTIDE SEQUENCE [LARGE SCALE GENOMIC DNA]</scope>
    <source>
        <tissue evidence="1">Whole body</tissue>
    </source>
</reference>
<evidence type="ECO:0000313" key="2">
    <source>
        <dbReference type="Proteomes" id="UP000310200"/>
    </source>
</evidence>
<sequence>MRVKHAVQVLSEEEGLATLEAVDFFNNLFDSVNGDAKNDNSNELRRPVTENSKHHAFWVSAKNKLHNMAYVEKMSHKIITSVPSLKNWLFTVNGFEKLWKVLHDQYNFHKLNTLNNMKSVSLTRGNCEESDSGILSTLEKYLQEKHKICNTFENEESELISNINVGPSIPINYLPEEVMFSLQEGMPSGCGWLGVEIRSEERCEVLAKAKW</sequence>
<accession>A0A4S2KSJ4</accession>
<dbReference type="AlphaFoldDB" id="A0A4S2KSJ4"/>
<organism evidence="1 2">
    <name type="scientific">Temnothorax longispinosus</name>
    <dbReference type="NCBI Taxonomy" id="300112"/>
    <lineage>
        <taxon>Eukaryota</taxon>
        <taxon>Metazoa</taxon>
        <taxon>Ecdysozoa</taxon>
        <taxon>Arthropoda</taxon>
        <taxon>Hexapoda</taxon>
        <taxon>Insecta</taxon>
        <taxon>Pterygota</taxon>
        <taxon>Neoptera</taxon>
        <taxon>Endopterygota</taxon>
        <taxon>Hymenoptera</taxon>
        <taxon>Apocrita</taxon>
        <taxon>Aculeata</taxon>
        <taxon>Formicoidea</taxon>
        <taxon>Formicidae</taxon>
        <taxon>Myrmicinae</taxon>
        <taxon>Temnothorax</taxon>
    </lineage>
</organism>